<dbReference type="Pfam" id="PF02984">
    <property type="entry name" value="Cyclin_C"/>
    <property type="match status" value="1"/>
</dbReference>
<dbReference type="SMART" id="SM00385">
    <property type="entry name" value="CYCLIN"/>
    <property type="match status" value="2"/>
</dbReference>
<sequence length="366" mass="41559">MQKTPCDAKADFLRQPPHREGIRFEEEYQEEIRCYMLEMEQNTMGSVKSMDQQPKIRWHMRVILANFLIEVHFSLLLQPETLYLTFNIINRYVSRCVFEDNKERVPTVRDLVSMCHDAYDGSQIVQMEGSILSTIQWRLGHPTAPAWLRLMCSEPCFEELKPEVQHVSHFLMEITLFYRNFVDYPPSSIALAALNLARSLCNCAKSPKKETDKSSEIAFLLDRRIGKDVSELPRALVKKYSHTMYSNAAALVARYYLQGGKLYHATLPFTATLSIPISAPSTSISFTFMATDSDDPLSSNLPVLPPTSSTSGDTSRAIDSDEILGSNLPVLPPISNTSDDKENRRSVFEPVYKKPCMAHQSSVFIL</sequence>
<dbReference type="InterPro" id="IPR004367">
    <property type="entry name" value="Cyclin_C-dom"/>
</dbReference>
<proteinExistence type="inferred from homology"/>
<evidence type="ECO:0000256" key="3">
    <source>
        <dbReference type="SAM" id="MobiDB-lite"/>
    </source>
</evidence>
<reference evidence="6" key="1">
    <citation type="journal article" date="2019" name="Environ. Microbiol.">
        <title>Fungal ecological strategies reflected in gene transcription - a case study of two litter decomposers.</title>
        <authorList>
            <person name="Barbi F."/>
            <person name="Kohler A."/>
            <person name="Barry K."/>
            <person name="Baskaran P."/>
            <person name="Daum C."/>
            <person name="Fauchery L."/>
            <person name="Ihrmark K."/>
            <person name="Kuo A."/>
            <person name="LaButti K."/>
            <person name="Lipzen A."/>
            <person name="Morin E."/>
            <person name="Grigoriev I.V."/>
            <person name="Henrissat B."/>
            <person name="Lindahl B."/>
            <person name="Martin F."/>
        </authorList>
    </citation>
    <scope>NUCLEOTIDE SEQUENCE</scope>
    <source>
        <strain evidence="6">JB14</strain>
    </source>
</reference>
<dbReference type="EMBL" id="ML770891">
    <property type="protein sequence ID" value="KAE9382882.1"/>
    <property type="molecule type" value="Genomic_DNA"/>
</dbReference>
<name>A0A6A4GBI3_9AGAR</name>
<dbReference type="Pfam" id="PF00134">
    <property type="entry name" value="Cyclin_N"/>
    <property type="match status" value="2"/>
</dbReference>
<evidence type="ECO:0000256" key="2">
    <source>
        <dbReference type="RuleBase" id="RU000383"/>
    </source>
</evidence>
<dbReference type="InterPro" id="IPR039361">
    <property type="entry name" value="Cyclin"/>
</dbReference>
<evidence type="ECO:0000256" key="1">
    <source>
        <dbReference type="ARBA" id="ARBA00023127"/>
    </source>
</evidence>
<dbReference type="PANTHER" id="PTHR10177">
    <property type="entry name" value="CYCLINS"/>
    <property type="match status" value="1"/>
</dbReference>
<feature type="domain" description="Cyclin-like" evidence="4">
    <location>
        <begin position="146"/>
        <end position="254"/>
    </location>
</feature>
<organism evidence="6 7">
    <name type="scientific">Gymnopus androsaceus JB14</name>
    <dbReference type="NCBI Taxonomy" id="1447944"/>
    <lineage>
        <taxon>Eukaryota</taxon>
        <taxon>Fungi</taxon>
        <taxon>Dikarya</taxon>
        <taxon>Basidiomycota</taxon>
        <taxon>Agaricomycotina</taxon>
        <taxon>Agaricomycetes</taxon>
        <taxon>Agaricomycetidae</taxon>
        <taxon>Agaricales</taxon>
        <taxon>Marasmiineae</taxon>
        <taxon>Omphalotaceae</taxon>
        <taxon>Gymnopus</taxon>
    </lineage>
</organism>
<dbReference type="SUPFAM" id="SSF47954">
    <property type="entry name" value="Cyclin-like"/>
    <property type="match status" value="2"/>
</dbReference>
<feature type="compositionally biased region" description="Polar residues" evidence="3">
    <location>
        <begin position="296"/>
        <end position="314"/>
    </location>
</feature>
<dbReference type="Gene3D" id="1.10.472.10">
    <property type="entry name" value="Cyclin-like"/>
    <property type="match status" value="3"/>
</dbReference>
<accession>A0A6A4GBI3</accession>
<evidence type="ECO:0000259" key="5">
    <source>
        <dbReference type="SMART" id="SM01332"/>
    </source>
</evidence>
<dbReference type="CDD" id="cd20537">
    <property type="entry name" value="CYCLIN_CCNO-like_rpt2"/>
    <property type="match status" value="1"/>
</dbReference>
<gene>
    <name evidence="6" type="ORF">BT96DRAFT_1009922</name>
</gene>
<keyword evidence="7" id="KW-1185">Reference proteome</keyword>
<feature type="region of interest" description="Disordered" evidence="3">
    <location>
        <begin position="296"/>
        <end position="317"/>
    </location>
</feature>
<evidence type="ECO:0000313" key="6">
    <source>
        <dbReference type="EMBL" id="KAE9382882.1"/>
    </source>
</evidence>
<dbReference type="Proteomes" id="UP000799118">
    <property type="component" value="Unassembled WGS sequence"/>
</dbReference>
<evidence type="ECO:0000259" key="4">
    <source>
        <dbReference type="SMART" id="SM00385"/>
    </source>
</evidence>
<dbReference type="InterPro" id="IPR036915">
    <property type="entry name" value="Cyclin-like_sf"/>
</dbReference>
<dbReference type="SMART" id="SM01332">
    <property type="entry name" value="Cyclin_C"/>
    <property type="match status" value="1"/>
</dbReference>
<feature type="domain" description="Cyclin C-terminal" evidence="5">
    <location>
        <begin position="142"/>
        <end position="254"/>
    </location>
</feature>
<feature type="domain" description="Cyclin-like" evidence="4">
    <location>
        <begin position="66"/>
        <end position="133"/>
    </location>
</feature>
<dbReference type="InterPro" id="IPR013763">
    <property type="entry name" value="Cyclin-like_dom"/>
</dbReference>
<protein>
    <submittedName>
        <fullName evidence="6">Cyclin-like protein</fullName>
    </submittedName>
</protein>
<keyword evidence="1 2" id="KW-0195">Cyclin</keyword>
<evidence type="ECO:0000313" key="7">
    <source>
        <dbReference type="Proteomes" id="UP000799118"/>
    </source>
</evidence>
<dbReference type="OrthoDB" id="5590282at2759"/>
<dbReference type="InterPro" id="IPR006671">
    <property type="entry name" value="Cyclin_N"/>
</dbReference>
<comment type="similarity">
    <text evidence="2">Belongs to the cyclin family.</text>
</comment>
<dbReference type="AlphaFoldDB" id="A0A6A4GBI3"/>